<evidence type="ECO:0000313" key="3">
    <source>
        <dbReference type="Proteomes" id="UP000813385"/>
    </source>
</evidence>
<keyword evidence="3" id="KW-1185">Reference proteome</keyword>
<dbReference type="AlphaFoldDB" id="A0A8K0X030"/>
<proteinExistence type="predicted"/>
<dbReference type="OrthoDB" id="3235083at2759"/>
<protein>
    <submittedName>
        <fullName evidence="2">Uncharacterized protein</fullName>
    </submittedName>
</protein>
<dbReference type="EMBL" id="JAGPXD010000005">
    <property type="protein sequence ID" value="KAH7353602.1"/>
    <property type="molecule type" value="Genomic_DNA"/>
</dbReference>
<organism evidence="2 3">
    <name type="scientific">Plectosphaerella cucumerina</name>
    <dbReference type="NCBI Taxonomy" id="40658"/>
    <lineage>
        <taxon>Eukaryota</taxon>
        <taxon>Fungi</taxon>
        <taxon>Dikarya</taxon>
        <taxon>Ascomycota</taxon>
        <taxon>Pezizomycotina</taxon>
        <taxon>Sordariomycetes</taxon>
        <taxon>Hypocreomycetidae</taxon>
        <taxon>Glomerellales</taxon>
        <taxon>Plectosphaerellaceae</taxon>
        <taxon>Plectosphaerella</taxon>
    </lineage>
</organism>
<reference evidence="2" key="1">
    <citation type="journal article" date="2021" name="Nat. Commun.">
        <title>Genetic determinants of endophytism in the Arabidopsis root mycobiome.</title>
        <authorList>
            <person name="Mesny F."/>
            <person name="Miyauchi S."/>
            <person name="Thiergart T."/>
            <person name="Pickel B."/>
            <person name="Atanasova L."/>
            <person name="Karlsson M."/>
            <person name="Huettel B."/>
            <person name="Barry K.W."/>
            <person name="Haridas S."/>
            <person name="Chen C."/>
            <person name="Bauer D."/>
            <person name="Andreopoulos W."/>
            <person name="Pangilinan J."/>
            <person name="LaButti K."/>
            <person name="Riley R."/>
            <person name="Lipzen A."/>
            <person name="Clum A."/>
            <person name="Drula E."/>
            <person name="Henrissat B."/>
            <person name="Kohler A."/>
            <person name="Grigoriev I.V."/>
            <person name="Martin F.M."/>
            <person name="Hacquard S."/>
        </authorList>
    </citation>
    <scope>NUCLEOTIDE SEQUENCE</scope>
    <source>
        <strain evidence="2">MPI-CAGE-AT-0016</strain>
    </source>
</reference>
<name>A0A8K0X030_9PEZI</name>
<accession>A0A8K0X030</accession>
<comment type="caution">
    <text evidence="2">The sequence shown here is derived from an EMBL/GenBank/DDBJ whole genome shotgun (WGS) entry which is preliminary data.</text>
</comment>
<gene>
    <name evidence="2" type="ORF">B0T11DRAFT_356808</name>
</gene>
<evidence type="ECO:0000313" key="2">
    <source>
        <dbReference type="EMBL" id="KAH7353602.1"/>
    </source>
</evidence>
<evidence type="ECO:0000256" key="1">
    <source>
        <dbReference type="SAM" id="MobiDB-lite"/>
    </source>
</evidence>
<dbReference type="Proteomes" id="UP000813385">
    <property type="component" value="Unassembled WGS sequence"/>
</dbReference>
<sequence length="556" mass="59464">MNKSDLGNDTYVDADGKTQNPVATGTSDEAVMGVAKGLQMLCIKLPQLHRAAAVKAGLHVPGVALAAKVAEQDGDFFSDLSDIVQWIINVVEDVASIVFEAVDARPLWFHFDWSDFVAVKDVQVLKGAIKDGLKSFDGIQDRLQAFGDAWFKHARDDIMPRLTSMPMAKPRSDQTMQTAWSAAQPPPSPLGADNVGMRTDARLGWLKDRVSSPATSLSTGADKSTAINGSGPLAPPITAIETLILISGDTSAGDFFSAVLAAIELLGLDALQVVWDALLAAFKAVSSAIDAALEMPLQIPIVSWLYNVATGSDLTLLDATCLLLAIGVTLVYKIATKESLIEPLRQALTSDASSKVLGRFSGDFEPQSAGRESRSAFSTKNGAKGSVWGIIYSANRSAISNLAFIMDPSGRTARRIMELIDSGDEALVNRDHAAWEMAWGISIYSMAAQAMAFGGLGAPAVKMCSEMDVGASLGWRVWHFVHIFDVTSGGKDCSIGTTGEAITEALEVFQFVQGDIRKTLFFLAIRDMSTIIEAIPRFLPAVATPSESTEPWTNDK</sequence>
<feature type="region of interest" description="Disordered" evidence="1">
    <location>
        <begin position="1"/>
        <end position="24"/>
    </location>
</feature>